<dbReference type="Proteomes" id="UP000826212">
    <property type="component" value="Chromosome"/>
</dbReference>
<evidence type="ECO:0000313" key="1">
    <source>
        <dbReference type="EMBL" id="QZE16011.1"/>
    </source>
</evidence>
<organism evidence="1 2">
    <name type="scientific">Halosquirtibacter laminarini</name>
    <dbReference type="NCBI Taxonomy" id="3374600"/>
    <lineage>
        <taxon>Bacteria</taxon>
        <taxon>Pseudomonadati</taxon>
        <taxon>Bacteroidota</taxon>
        <taxon>Bacteroidia</taxon>
        <taxon>Marinilabiliales</taxon>
        <taxon>Prolixibacteraceae</taxon>
        <taxon>Halosquirtibacter</taxon>
    </lineage>
</organism>
<sequence>MGTPGFAVESLKALVEGAYNVVAVVTVPDKPAGRGQKVRMSEVKQYALEHDLPVLQPEKLKTPEFVEALRSFKADLQIVVAFRMLPEIVWAMPKMGTFNLHGSLLPNYRGAAPLNWALINGDKKTGVTTFLLKHEIDTGNLLFQESIDIDLYDNVGTVHDKLMVIGASLVCKTVDALASGDVAPMDQDKMIAEGAVSNHAPKIFKADCQVSSGLSVMDFHNKVRGLSPYPAAWIALNDGDKKYTAKLFSTIPSVESHTDPIGQVVQDKDMLRVSLKDGYVWFEEMQLAGKKRMKTVQFINGFRIEKELILA</sequence>
<keyword evidence="2" id="KW-1185">Reference proteome</keyword>
<keyword evidence="1" id="KW-0808">Transferase</keyword>
<protein>
    <submittedName>
        <fullName evidence="1">Methionyl-tRNA formyltransferase</fullName>
        <ecNumber evidence="1">2.1.2.9</ecNumber>
    </submittedName>
</protein>
<accession>A0AC61NJU8</accession>
<dbReference type="EC" id="2.1.2.9" evidence="1"/>
<proteinExistence type="predicted"/>
<dbReference type="EMBL" id="CP081303">
    <property type="protein sequence ID" value="QZE16011.1"/>
    <property type="molecule type" value="Genomic_DNA"/>
</dbReference>
<name>A0AC61NJU8_9BACT</name>
<reference evidence="1" key="1">
    <citation type="submission" date="2021-08" db="EMBL/GenBank/DDBJ databases">
        <title>Novel anaerobic bacterium isolated from sea squirt in East Sea, Republic of Korea.</title>
        <authorList>
            <person name="Nguyen T.H."/>
            <person name="Li Z."/>
            <person name="Lee Y.-J."/>
            <person name="Ko J."/>
            <person name="Kim S.-G."/>
        </authorList>
    </citation>
    <scope>NUCLEOTIDE SEQUENCE</scope>
    <source>
        <strain evidence="1">KCTC 25031</strain>
    </source>
</reference>
<gene>
    <name evidence="1" type="primary">fmt</name>
    <name evidence="1" type="ORF">K4L44_13865</name>
</gene>
<evidence type="ECO:0000313" key="2">
    <source>
        <dbReference type="Proteomes" id="UP000826212"/>
    </source>
</evidence>